<sequence length="40" mass="4617">MKPILSDDEISEQELIITDLDYQVSSDDKDNIEEETTTRS</sequence>
<gene>
    <name evidence="1" type="ORF">SCALOS_LOCUS6780</name>
</gene>
<evidence type="ECO:0000313" key="1">
    <source>
        <dbReference type="EMBL" id="CAG8596757.1"/>
    </source>
</evidence>
<name>A0ACA9MJQ2_9GLOM</name>
<dbReference type="EMBL" id="CAJVPM010013728">
    <property type="protein sequence ID" value="CAG8596757.1"/>
    <property type="molecule type" value="Genomic_DNA"/>
</dbReference>
<organism evidence="1 2">
    <name type="scientific">Scutellospora calospora</name>
    <dbReference type="NCBI Taxonomy" id="85575"/>
    <lineage>
        <taxon>Eukaryota</taxon>
        <taxon>Fungi</taxon>
        <taxon>Fungi incertae sedis</taxon>
        <taxon>Mucoromycota</taxon>
        <taxon>Glomeromycotina</taxon>
        <taxon>Glomeromycetes</taxon>
        <taxon>Diversisporales</taxon>
        <taxon>Gigasporaceae</taxon>
        <taxon>Scutellospora</taxon>
    </lineage>
</organism>
<reference evidence="1" key="1">
    <citation type="submission" date="2021-06" db="EMBL/GenBank/DDBJ databases">
        <authorList>
            <person name="Kallberg Y."/>
            <person name="Tangrot J."/>
            <person name="Rosling A."/>
        </authorList>
    </citation>
    <scope>NUCLEOTIDE SEQUENCE</scope>
    <source>
        <strain evidence="1">AU212A</strain>
    </source>
</reference>
<evidence type="ECO:0000313" key="2">
    <source>
        <dbReference type="Proteomes" id="UP000789860"/>
    </source>
</evidence>
<accession>A0ACA9MJQ2</accession>
<proteinExistence type="predicted"/>
<dbReference type="Proteomes" id="UP000789860">
    <property type="component" value="Unassembled WGS sequence"/>
</dbReference>
<keyword evidence="2" id="KW-1185">Reference proteome</keyword>
<comment type="caution">
    <text evidence="1">The sequence shown here is derived from an EMBL/GenBank/DDBJ whole genome shotgun (WGS) entry which is preliminary data.</text>
</comment>
<feature type="non-terminal residue" evidence="1">
    <location>
        <position position="40"/>
    </location>
</feature>
<protein>
    <submittedName>
        <fullName evidence="1">11185_t:CDS:1</fullName>
    </submittedName>
</protein>